<dbReference type="PANTHER" id="PTHR45632">
    <property type="entry name" value="LD33804P"/>
    <property type="match status" value="1"/>
</dbReference>
<dbReference type="SMART" id="SM00612">
    <property type="entry name" value="Kelch"/>
    <property type="match status" value="5"/>
</dbReference>
<dbReference type="InterPro" id="IPR011333">
    <property type="entry name" value="SKP1/BTB/POZ_sf"/>
</dbReference>
<organism evidence="4 5">
    <name type="scientific">Prymnesium parvum</name>
    <name type="common">Toxic golden alga</name>
    <dbReference type="NCBI Taxonomy" id="97485"/>
    <lineage>
        <taxon>Eukaryota</taxon>
        <taxon>Haptista</taxon>
        <taxon>Haptophyta</taxon>
        <taxon>Prymnesiophyceae</taxon>
        <taxon>Prymnesiales</taxon>
        <taxon>Prymnesiaceae</taxon>
        <taxon>Prymnesium</taxon>
    </lineage>
</organism>
<dbReference type="Pfam" id="PF00651">
    <property type="entry name" value="BTB"/>
    <property type="match status" value="1"/>
</dbReference>
<dbReference type="Gene3D" id="1.25.40.420">
    <property type="match status" value="1"/>
</dbReference>
<dbReference type="PROSITE" id="PS50097">
    <property type="entry name" value="BTB"/>
    <property type="match status" value="1"/>
</dbReference>
<name>A0AB34IEJ6_PRYPA</name>
<dbReference type="CDD" id="cd18186">
    <property type="entry name" value="BTB_POZ_ZBTB_KLHL-like"/>
    <property type="match status" value="1"/>
</dbReference>
<evidence type="ECO:0000313" key="4">
    <source>
        <dbReference type="EMBL" id="KAL1496274.1"/>
    </source>
</evidence>
<keyword evidence="2" id="KW-0677">Repeat</keyword>
<dbReference type="Pfam" id="PF07707">
    <property type="entry name" value="BACK"/>
    <property type="match status" value="1"/>
</dbReference>
<dbReference type="SUPFAM" id="SSF54695">
    <property type="entry name" value="POZ domain"/>
    <property type="match status" value="1"/>
</dbReference>
<reference evidence="4 5" key="1">
    <citation type="journal article" date="2024" name="Science">
        <title>Giant polyketide synthase enzymes in the biosynthesis of giant marine polyether toxins.</title>
        <authorList>
            <person name="Fallon T.R."/>
            <person name="Shende V.V."/>
            <person name="Wierzbicki I.H."/>
            <person name="Pendleton A.L."/>
            <person name="Watervoot N.F."/>
            <person name="Auber R.P."/>
            <person name="Gonzalez D.J."/>
            <person name="Wisecaver J.H."/>
            <person name="Moore B.S."/>
        </authorList>
    </citation>
    <scope>NUCLEOTIDE SEQUENCE [LARGE SCALE GENOMIC DNA]</scope>
    <source>
        <strain evidence="4 5">12B1</strain>
    </source>
</reference>
<evidence type="ECO:0000313" key="5">
    <source>
        <dbReference type="Proteomes" id="UP001515480"/>
    </source>
</evidence>
<dbReference type="EMBL" id="JBGBPQ010000029">
    <property type="protein sequence ID" value="KAL1496274.1"/>
    <property type="molecule type" value="Genomic_DNA"/>
</dbReference>
<feature type="domain" description="BTB" evidence="3">
    <location>
        <begin position="101"/>
        <end position="165"/>
    </location>
</feature>
<dbReference type="Gene3D" id="2.120.10.80">
    <property type="entry name" value="Kelch-type beta propeller"/>
    <property type="match status" value="2"/>
</dbReference>
<dbReference type="PIRSF" id="PIRSF037037">
    <property type="entry name" value="Kelch-like_protein_gigaxonin"/>
    <property type="match status" value="1"/>
</dbReference>
<dbReference type="InterPro" id="IPR011043">
    <property type="entry name" value="Gal_Oxase/kelch_b-propeller"/>
</dbReference>
<dbReference type="Proteomes" id="UP001515480">
    <property type="component" value="Unassembled WGS sequence"/>
</dbReference>
<keyword evidence="5" id="KW-1185">Reference proteome</keyword>
<proteinExistence type="predicted"/>
<gene>
    <name evidence="4" type="ORF">AB1Y20_016237</name>
</gene>
<evidence type="ECO:0000256" key="1">
    <source>
        <dbReference type="ARBA" id="ARBA00022441"/>
    </source>
</evidence>
<dbReference type="PANTHER" id="PTHR45632:SF3">
    <property type="entry name" value="KELCH-LIKE PROTEIN 32"/>
    <property type="match status" value="1"/>
</dbReference>
<comment type="caution">
    <text evidence="4">The sequence shown here is derived from an EMBL/GenBank/DDBJ whole genome shotgun (WGS) entry which is preliminary data.</text>
</comment>
<dbReference type="AlphaFoldDB" id="A0AB34IEJ6"/>
<evidence type="ECO:0000259" key="3">
    <source>
        <dbReference type="PROSITE" id="PS50097"/>
    </source>
</evidence>
<dbReference type="SMART" id="SM00225">
    <property type="entry name" value="BTB"/>
    <property type="match status" value="1"/>
</dbReference>
<dbReference type="InterPro" id="IPR000210">
    <property type="entry name" value="BTB/POZ_dom"/>
</dbReference>
<keyword evidence="1" id="KW-0880">Kelch repeat</keyword>
<dbReference type="InterPro" id="IPR006652">
    <property type="entry name" value="Kelch_1"/>
</dbReference>
<dbReference type="InterPro" id="IPR011705">
    <property type="entry name" value="BACK"/>
</dbReference>
<dbReference type="SUPFAM" id="SSF50965">
    <property type="entry name" value="Galactose oxidase, central domain"/>
    <property type="match status" value="1"/>
</dbReference>
<dbReference type="PRINTS" id="PR00501">
    <property type="entry name" value="KELCHREPEAT"/>
</dbReference>
<protein>
    <recommendedName>
        <fullName evidence="3">BTB domain-containing protein</fullName>
    </recommendedName>
</protein>
<evidence type="ECO:0000256" key="2">
    <source>
        <dbReference type="ARBA" id="ARBA00022737"/>
    </source>
</evidence>
<dbReference type="InterPro" id="IPR017096">
    <property type="entry name" value="BTB-kelch_protein"/>
</dbReference>
<accession>A0AB34IEJ6</accession>
<sequence length="621" mass="63693">MPSPLSHPRTATAVAGATAIALRLLLRRQLALSPPHPSSPLDEPVVTAASSSGEVVIALRGVLPTLLDDDDDDALGAPVLLRGGAPFPPSLLALWRDGLLCDLEAAVGATSFRVHRLVLAAGSAVFRALFCEGAQVGRLRVANLSADAFEAVLCFLYAGECELPSARLLVPLLDAATRLKIGALQDAAASAISQRLLPSNCVGAWAIAEEYQLQALGGAARAVALRAFETLRSRGALAQLQLRQLCMLLREDELRTDAEETVFEAVVAWHGAQRPRPAADDLVPLLSLVRFPLMDPAYVREHVMSSSLMQSPAAKDVLTSALLAELGSQGPRNTAKRLRAEAIYLAGGMSVHGLKQVDRLCDGKWEVAAAMPTARIGACGAVLGDTMYLIGGTGGDETPLASVDVFDSLTGKWSAGPPLRLARTLASVLALDGRLYVCGGKDGSGAALASVELLDAHASAWADGPTLPSGRFGCAAAPLCGEGFLCGGFAGGGLSCVLRLGPAGWSDGVPMLSPRYNGCAAAAAGRLLVAGGCVHDSHGASASAELYDAAAAAWAAAPLMSAMRMGAAAAAVGGVVYVMGGMSGDAPLGSVEAFDVRSAEWEEAPPLVAPRAGASAAVLRL</sequence>
<dbReference type="Pfam" id="PF01344">
    <property type="entry name" value="Kelch_1"/>
    <property type="match status" value="3"/>
</dbReference>
<dbReference type="Gene3D" id="3.30.710.10">
    <property type="entry name" value="Potassium Channel Kv1.1, Chain A"/>
    <property type="match status" value="1"/>
</dbReference>
<dbReference type="SMART" id="SM00875">
    <property type="entry name" value="BACK"/>
    <property type="match status" value="1"/>
</dbReference>
<dbReference type="InterPro" id="IPR015915">
    <property type="entry name" value="Kelch-typ_b-propeller"/>
</dbReference>